<dbReference type="GO" id="GO:0046872">
    <property type="term" value="F:metal ion binding"/>
    <property type="evidence" value="ECO:0007669"/>
    <property type="project" value="InterPro"/>
</dbReference>
<dbReference type="InterPro" id="IPR004722">
    <property type="entry name" value="DHOase"/>
</dbReference>
<feature type="domain" description="Amidohydrolase-related" evidence="2">
    <location>
        <begin position="286"/>
        <end position="425"/>
    </location>
</feature>
<keyword evidence="1" id="KW-0665">Pyrimidine biosynthesis</keyword>
<sequence length="428" mass="45699">MSAILFENARIVDPSRGLDETGSLLIENSKIVAAGSEARNQGAPEGAEIVDLDGKAVMPGLVDSRVFIGEPGAEHRETIASASRAAAAGGVTSIIMMPDTDPVIDDVALVEFVKRTARDTAIVNVHPAAAITKGLHGEEMTEFGLLRAAGAVAFTEGRNTIANTQIMRRALTYARDFNAVIACETRDPFLGANGVMNEGLFASWLGLSGTPREAEVIPLERDLRLAALTRSRYHAAQLSCAMSADAMRRAKDLGTNVTAGVSINHLSLNENDIGEFCTFFRLSPPLRGEEDRLAMVEAVKNGTIDIVVSAHDPQDVDTKRLPFSDAEAGAIGLETLLAAALRLYHNDSIPLLRLAEVLSTAPAKIFGLDAGTLKPGANADIAIVDLEEPWVVREEDLHSRSKNSCFESARFQGRVVRTIVAGKTVYSA</sequence>
<dbReference type="PANTHER" id="PTHR43668:SF2">
    <property type="entry name" value="ALLANTOINASE"/>
    <property type="match status" value="1"/>
</dbReference>
<dbReference type="GO" id="GO:0004151">
    <property type="term" value="F:dihydroorotase activity"/>
    <property type="evidence" value="ECO:0007669"/>
    <property type="project" value="UniProtKB-EC"/>
</dbReference>
<accession>A0AAW7BCT8</accession>
<dbReference type="InterPro" id="IPR006680">
    <property type="entry name" value="Amidohydro-rel"/>
</dbReference>
<dbReference type="Gene3D" id="2.30.40.10">
    <property type="entry name" value="Urease, subunit C, domain 1"/>
    <property type="match status" value="1"/>
</dbReference>
<dbReference type="GO" id="GO:0004038">
    <property type="term" value="F:allantoinase activity"/>
    <property type="evidence" value="ECO:0007669"/>
    <property type="project" value="TreeGrafter"/>
</dbReference>
<dbReference type="Gene3D" id="3.20.20.140">
    <property type="entry name" value="Metal-dependent hydrolases"/>
    <property type="match status" value="1"/>
</dbReference>
<keyword evidence="5" id="KW-1185">Reference proteome</keyword>
<dbReference type="GO" id="GO:0005737">
    <property type="term" value="C:cytoplasm"/>
    <property type="evidence" value="ECO:0007669"/>
    <property type="project" value="TreeGrafter"/>
</dbReference>
<dbReference type="InterPro" id="IPR024403">
    <property type="entry name" value="DHOase_cat"/>
</dbReference>
<evidence type="ECO:0000313" key="5">
    <source>
        <dbReference type="Proteomes" id="UP001171122"/>
    </source>
</evidence>
<dbReference type="NCBIfam" id="NF006558">
    <property type="entry name" value="PRK09059.1"/>
    <property type="match status" value="1"/>
</dbReference>
<dbReference type="Proteomes" id="UP001171122">
    <property type="component" value="Unassembled WGS sequence"/>
</dbReference>
<dbReference type="PANTHER" id="PTHR43668">
    <property type="entry name" value="ALLANTOINASE"/>
    <property type="match status" value="1"/>
</dbReference>
<dbReference type="EMBL" id="JARQXC010000036">
    <property type="protein sequence ID" value="MDL2334251.1"/>
    <property type="molecule type" value="Genomic_DNA"/>
</dbReference>
<dbReference type="InterPro" id="IPR011059">
    <property type="entry name" value="Metal-dep_hydrolase_composite"/>
</dbReference>
<dbReference type="InterPro" id="IPR050138">
    <property type="entry name" value="DHOase/Allantoinase_Hydrolase"/>
</dbReference>
<protein>
    <submittedName>
        <fullName evidence="4">Dihydroorotase</fullName>
        <ecNumber evidence="4">3.5.2.3</ecNumber>
    </submittedName>
</protein>
<keyword evidence="4" id="KW-0378">Hydrolase</keyword>
<evidence type="ECO:0000256" key="1">
    <source>
        <dbReference type="ARBA" id="ARBA00022975"/>
    </source>
</evidence>
<dbReference type="NCBIfam" id="TIGR00857">
    <property type="entry name" value="pyrC_multi"/>
    <property type="match status" value="1"/>
</dbReference>
<gene>
    <name evidence="4" type="ORF">P8A28_15165</name>
</gene>
<name>A0AAW7BCT8_9HYPH</name>
<organism evidence="4 5">
    <name type="scientific">Brucella inopinata</name>
    <dbReference type="NCBI Taxonomy" id="1218315"/>
    <lineage>
        <taxon>Bacteria</taxon>
        <taxon>Pseudomonadati</taxon>
        <taxon>Pseudomonadota</taxon>
        <taxon>Alphaproteobacteria</taxon>
        <taxon>Hyphomicrobiales</taxon>
        <taxon>Brucellaceae</taxon>
        <taxon>Brucella/Ochrobactrum group</taxon>
        <taxon>Brucella</taxon>
    </lineage>
</organism>
<evidence type="ECO:0000259" key="3">
    <source>
        <dbReference type="Pfam" id="PF12890"/>
    </source>
</evidence>
<dbReference type="CDD" id="cd01317">
    <property type="entry name" value="DHOase_IIa"/>
    <property type="match status" value="1"/>
</dbReference>
<dbReference type="RefSeq" id="WP_008510661.1">
    <property type="nucleotide sequence ID" value="NZ_JARQXC010000036.1"/>
</dbReference>
<proteinExistence type="predicted"/>
<dbReference type="AlphaFoldDB" id="A0AAW7BCT8"/>
<evidence type="ECO:0000313" key="4">
    <source>
        <dbReference type="EMBL" id="MDL2334251.1"/>
    </source>
</evidence>
<dbReference type="Pfam" id="PF12890">
    <property type="entry name" value="DHOase"/>
    <property type="match status" value="1"/>
</dbReference>
<dbReference type="SUPFAM" id="SSF51338">
    <property type="entry name" value="Composite domain of metallo-dependent hydrolases"/>
    <property type="match status" value="1"/>
</dbReference>
<evidence type="ECO:0000259" key="2">
    <source>
        <dbReference type="Pfam" id="PF01979"/>
    </source>
</evidence>
<feature type="domain" description="Dihydroorotase catalytic" evidence="3">
    <location>
        <begin position="54"/>
        <end position="239"/>
    </location>
</feature>
<dbReference type="GO" id="GO:0006221">
    <property type="term" value="P:pyrimidine nucleotide biosynthetic process"/>
    <property type="evidence" value="ECO:0007669"/>
    <property type="project" value="UniProtKB-KW"/>
</dbReference>
<reference evidence="4" key="1">
    <citation type="journal article" date="2023" name="Front. Microbiol.">
        <title>Isolation of Brucella inopinata from a White's tree frog (Litoria caerulea): pose exotic frogs a potential risk to human health?</title>
        <authorList>
            <person name="Scholz H.C."/>
            <person name="Heckers K.O."/>
            <person name="Appelt S."/>
            <person name="Geier-Doemling D."/>
            <person name="Schlegel P."/>
            <person name="Wattam A.R."/>
        </authorList>
    </citation>
    <scope>NUCLEOTIDE SEQUENCE</scope>
    <source>
        <strain evidence="4">FO700662</strain>
    </source>
</reference>
<dbReference type="SUPFAM" id="SSF51556">
    <property type="entry name" value="Metallo-dependent hydrolases"/>
    <property type="match status" value="1"/>
</dbReference>
<comment type="caution">
    <text evidence="4">The sequence shown here is derived from an EMBL/GenBank/DDBJ whole genome shotgun (WGS) entry which is preliminary data.</text>
</comment>
<dbReference type="EC" id="3.5.2.3" evidence="4"/>
<dbReference type="GO" id="GO:0006145">
    <property type="term" value="P:purine nucleobase catabolic process"/>
    <property type="evidence" value="ECO:0007669"/>
    <property type="project" value="TreeGrafter"/>
</dbReference>
<dbReference type="InterPro" id="IPR032466">
    <property type="entry name" value="Metal_Hydrolase"/>
</dbReference>
<dbReference type="Pfam" id="PF01979">
    <property type="entry name" value="Amidohydro_1"/>
    <property type="match status" value="1"/>
</dbReference>